<gene>
    <name evidence="8" type="ORF">GCM10007391_14590</name>
</gene>
<dbReference type="InterPro" id="IPR011577">
    <property type="entry name" value="Cyt_b561_bac/Ni-Hgenase"/>
</dbReference>
<proteinExistence type="predicted"/>
<evidence type="ECO:0000256" key="2">
    <source>
        <dbReference type="ARBA" id="ARBA00022475"/>
    </source>
</evidence>
<reference evidence="8" key="2">
    <citation type="submission" date="2020-09" db="EMBL/GenBank/DDBJ databases">
        <authorList>
            <person name="Sun Q."/>
            <person name="Kim S."/>
        </authorList>
    </citation>
    <scope>NUCLEOTIDE SEQUENCE</scope>
    <source>
        <strain evidence="8">KCTC 22164</strain>
    </source>
</reference>
<protein>
    <submittedName>
        <fullName evidence="8">Cytochrome b561</fullName>
    </submittedName>
</protein>
<evidence type="ECO:0000313" key="8">
    <source>
        <dbReference type="EMBL" id="GGW82588.1"/>
    </source>
</evidence>
<feature type="transmembrane region" description="Helical" evidence="6">
    <location>
        <begin position="97"/>
        <end position="119"/>
    </location>
</feature>
<feature type="transmembrane region" description="Helical" evidence="6">
    <location>
        <begin position="134"/>
        <end position="155"/>
    </location>
</feature>
<dbReference type="InterPro" id="IPR016174">
    <property type="entry name" value="Di-haem_cyt_TM"/>
</dbReference>
<keyword evidence="4 6" id="KW-1133">Transmembrane helix</keyword>
<dbReference type="SUPFAM" id="SSF81342">
    <property type="entry name" value="Transmembrane di-heme cytochromes"/>
    <property type="match status" value="1"/>
</dbReference>
<feature type="transmembrane region" description="Helical" evidence="6">
    <location>
        <begin position="38"/>
        <end position="59"/>
    </location>
</feature>
<keyword evidence="2" id="KW-1003">Cell membrane</keyword>
<dbReference type="PANTHER" id="PTHR30485">
    <property type="entry name" value="NI/FE-HYDROGENASE 1 B-TYPE CYTOCHROME SUBUNIT"/>
    <property type="match status" value="1"/>
</dbReference>
<evidence type="ECO:0000313" key="9">
    <source>
        <dbReference type="Proteomes" id="UP000631300"/>
    </source>
</evidence>
<dbReference type="Proteomes" id="UP000631300">
    <property type="component" value="Unassembled WGS sequence"/>
</dbReference>
<dbReference type="EMBL" id="BMXP01000003">
    <property type="protein sequence ID" value="GGW82588.1"/>
    <property type="molecule type" value="Genomic_DNA"/>
</dbReference>
<feature type="transmembrane region" description="Helical" evidence="6">
    <location>
        <begin position="12"/>
        <end position="32"/>
    </location>
</feature>
<sequence length="173" mass="19563">MANRGQLQIWALPVRLCHWLFVIGFTLNYFILEAGRTAHEIVGYVLVALVLFRIVWGVVKPGHAHFGQFHLNYRAVREHLHHLRKRSIPRDSGHNPIGWLFVFATLALFLVLGITGFLLEEIDALFGNPTVELIHSLAGDTLMVLACIHIAAVLFTQWRGRIALISPMITGKR</sequence>
<evidence type="ECO:0000256" key="1">
    <source>
        <dbReference type="ARBA" id="ARBA00004651"/>
    </source>
</evidence>
<dbReference type="GO" id="GO:0022904">
    <property type="term" value="P:respiratory electron transport chain"/>
    <property type="evidence" value="ECO:0007669"/>
    <property type="project" value="InterPro"/>
</dbReference>
<dbReference type="GO" id="GO:0009055">
    <property type="term" value="F:electron transfer activity"/>
    <property type="evidence" value="ECO:0007669"/>
    <property type="project" value="InterPro"/>
</dbReference>
<comment type="subcellular location">
    <subcellularLocation>
        <location evidence="1">Cell membrane</location>
        <topology evidence="1">Multi-pass membrane protein</topology>
    </subcellularLocation>
</comment>
<keyword evidence="5 6" id="KW-0472">Membrane</keyword>
<evidence type="ECO:0000259" key="7">
    <source>
        <dbReference type="Pfam" id="PF01292"/>
    </source>
</evidence>
<evidence type="ECO:0000256" key="6">
    <source>
        <dbReference type="SAM" id="Phobius"/>
    </source>
</evidence>
<comment type="caution">
    <text evidence="8">The sequence shown here is derived from an EMBL/GenBank/DDBJ whole genome shotgun (WGS) entry which is preliminary data.</text>
</comment>
<evidence type="ECO:0000256" key="5">
    <source>
        <dbReference type="ARBA" id="ARBA00023136"/>
    </source>
</evidence>
<dbReference type="GO" id="GO:0020037">
    <property type="term" value="F:heme binding"/>
    <property type="evidence" value="ECO:0007669"/>
    <property type="project" value="TreeGrafter"/>
</dbReference>
<dbReference type="Gene3D" id="1.20.950.20">
    <property type="entry name" value="Transmembrane di-heme cytochromes, Chain C"/>
    <property type="match status" value="1"/>
</dbReference>
<keyword evidence="9" id="KW-1185">Reference proteome</keyword>
<dbReference type="GO" id="GO:0005886">
    <property type="term" value="C:plasma membrane"/>
    <property type="evidence" value="ECO:0007669"/>
    <property type="project" value="UniProtKB-SubCell"/>
</dbReference>
<dbReference type="PANTHER" id="PTHR30485:SF2">
    <property type="entry name" value="BLL0597 PROTEIN"/>
    <property type="match status" value="1"/>
</dbReference>
<reference evidence="8" key="1">
    <citation type="journal article" date="2014" name="Int. J. Syst. Evol. Microbiol.">
        <title>Complete genome sequence of Corynebacterium casei LMG S-19264T (=DSM 44701T), isolated from a smear-ripened cheese.</title>
        <authorList>
            <consortium name="US DOE Joint Genome Institute (JGI-PGF)"/>
            <person name="Walter F."/>
            <person name="Albersmeier A."/>
            <person name="Kalinowski J."/>
            <person name="Ruckert C."/>
        </authorList>
    </citation>
    <scope>NUCLEOTIDE SEQUENCE</scope>
    <source>
        <strain evidence="8">KCTC 22164</strain>
    </source>
</reference>
<keyword evidence="3 6" id="KW-0812">Transmembrane</keyword>
<feature type="domain" description="Cytochrome b561 bacterial/Ni-hydrogenase" evidence="7">
    <location>
        <begin position="10"/>
        <end position="171"/>
    </location>
</feature>
<evidence type="ECO:0000256" key="3">
    <source>
        <dbReference type="ARBA" id="ARBA00022692"/>
    </source>
</evidence>
<name>A0A918JJG2_9ALTE</name>
<organism evidence="8 9">
    <name type="scientific">Alteromonas halophila</name>
    <dbReference type="NCBI Taxonomy" id="516698"/>
    <lineage>
        <taxon>Bacteria</taxon>
        <taxon>Pseudomonadati</taxon>
        <taxon>Pseudomonadota</taxon>
        <taxon>Gammaproteobacteria</taxon>
        <taxon>Alteromonadales</taxon>
        <taxon>Alteromonadaceae</taxon>
        <taxon>Alteromonas/Salinimonas group</taxon>
        <taxon>Alteromonas</taxon>
    </lineage>
</organism>
<dbReference type="Pfam" id="PF01292">
    <property type="entry name" value="Ni_hydr_CYTB"/>
    <property type="match status" value="1"/>
</dbReference>
<dbReference type="AlphaFoldDB" id="A0A918JJG2"/>
<dbReference type="InterPro" id="IPR051542">
    <property type="entry name" value="Hydrogenase_cytochrome"/>
</dbReference>
<evidence type="ECO:0000256" key="4">
    <source>
        <dbReference type="ARBA" id="ARBA00022989"/>
    </source>
</evidence>
<accession>A0A918JJG2</accession>
<dbReference type="RefSeq" id="WP_189404900.1">
    <property type="nucleotide sequence ID" value="NZ_BMXP01000003.1"/>
</dbReference>